<evidence type="ECO:0008006" key="4">
    <source>
        <dbReference type="Google" id="ProtNLM"/>
    </source>
</evidence>
<keyword evidence="1" id="KW-0812">Transmembrane</keyword>
<dbReference type="EMBL" id="JAAGWY010000005">
    <property type="protein sequence ID" value="NEN07706.1"/>
    <property type="molecule type" value="Genomic_DNA"/>
</dbReference>
<dbReference type="Proteomes" id="UP000474967">
    <property type="component" value="Unassembled WGS sequence"/>
</dbReference>
<evidence type="ECO:0000256" key="1">
    <source>
        <dbReference type="SAM" id="Phobius"/>
    </source>
</evidence>
<reference evidence="2 3" key="1">
    <citation type="journal article" date="2014" name="J. Microbiol.">
        <title>Diaminobutyricibacter tongyongensis gen. nov., sp. nov. and Homoserinibacter gongjuensis gen. nov., sp. nov. belong to the family Microbacteriaceae.</title>
        <authorList>
            <person name="Kim S.J."/>
            <person name="Ahn J.H."/>
            <person name="Weon H.Y."/>
            <person name="Hamada M."/>
            <person name="Suzuki K."/>
            <person name="Kwon S.W."/>
        </authorList>
    </citation>
    <scope>NUCLEOTIDE SEQUENCE [LARGE SCALE GENOMIC DNA]</scope>
    <source>
        <strain evidence="2 3">NBRC 108724</strain>
    </source>
</reference>
<name>A0A6L9Y2B7_9MICO</name>
<evidence type="ECO:0000313" key="3">
    <source>
        <dbReference type="Proteomes" id="UP000474967"/>
    </source>
</evidence>
<feature type="transmembrane region" description="Helical" evidence="1">
    <location>
        <begin position="77"/>
        <end position="106"/>
    </location>
</feature>
<dbReference type="AlphaFoldDB" id="A0A6L9Y2B7"/>
<evidence type="ECO:0000313" key="2">
    <source>
        <dbReference type="EMBL" id="NEN07706.1"/>
    </source>
</evidence>
<comment type="caution">
    <text evidence="2">The sequence shown here is derived from an EMBL/GenBank/DDBJ whole genome shotgun (WGS) entry which is preliminary data.</text>
</comment>
<organism evidence="2 3">
    <name type="scientific">Leifsonia tongyongensis</name>
    <dbReference type="NCBI Taxonomy" id="1268043"/>
    <lineage>
        <taxon>Bacteria</taxon>
        <taxon>Bacillati</taxon>
        <taxon>Actinomycetota</taxon>
        <taxon>Actinomycetes</taxon>
        <taxon>Micrococcales</taxon>
        <taxon>Microbacteriaceae</taxon>
        <taxon>Leifsonia</taxon>
    </lineage>
</organism>
<gene>
    <name evidence="2" type="ORF">G3T36_17765</name>
</gene>
<keyword evidence="1" id="KW-1133">Transmembrane helix</keyword>
<feature type="transmembrane region" description="Helical" evidence="1">
    <location>
        <begin position="159"/>
        <end position="177"/>
    </location>
</feature>
<proteinExistence type="predicted"/>
<protein>
    <recommendedName>
        <fullName evidence="4">DUF4386 family protein</fullName>
    </recommendedName>
</protein>
<accession>A0A6L9Y2B7</accession>
<dbReference type="RefSeq" id="WP_163291199.1">
    <property type="nucleotide sequence ID" value="NZ_JAAGWY010000005.1"/>
</dbReference>
<keyword evidence="1" id="KW-0472">Membrane</keyword>
<feature type="transmembrane region" description="Helical" evidence="1">
    <location>
        <begin position="43"/>
        <end position="65"/>
    </location>
</feature>
<feature type="transmembrane region" description="Helical" evidence="1">
    <location>
        <begin position="126"/>
        <end position="147"/>
    </location>
</feature>
<keyword evidence="3" id="KW-1185">Reference proteome</keyword>
<sequence>MAALEGLAAALLMTASIYLIERQPGVGTARPDLSWYGDPRNRALVEIGLDFGVVGMIGFLWFMAVIRRRLAEREDQFYATVFLGSGIMFAILATTAAVCAAAPTLVVHFGGEESLSDSTIALAHGLWFGLWGIGASRFAGFFMSATSTLGLRFGALPTWLGRIGYVLGLLLVITGAFAGPLDFLFPAWLALVSITLLFSSRDRSAHPHS</sequence>